<dbReference type="OrthoDB" id="1194650at2759"/>
<comment type="caution">
    <text evidence="2">The sequence shown here is derived from an EMBL/GenBank/DDBJ whole genome shotgun (WGS) entry which is preliminary data.</text>
</comment>
<proteinExistence type="predicted"/>
<evidence type="ECO:0000313" key="3">
    <source>
        <dbReference type="Proteomes" id="UP000824120"/>
    </source>
</evidence>
<gene>
    <name evidence="2" type="ORF">H5410_042542</name>
</gene>
<keyword evidence="3" id="KW-1185">Reference proteome</keyword>
<dbReference type="PANTHER" id="PTHR48449:SF1">
    <property type="entry name" value="DUF1985 DOMAIN-CONTAINING PROTEIN"/>
    <property type="match status" value="1"/>
</dbReference>
<feature type="transmembrane region" description="Helical" evidence="1">
    <location>
        <begin position="21"/>
        <end position="38"/>
    </location>
</feature>
<evidence type="ECO:0000313" key="2">
    <source>
        <dbReference type="EMBL" id="KAG5592028.1"/>
    </source>
</evidence>
<dbReference type="PANTHER" id="PTHR48449">
    <property type="entry name" value="DUF1985 DOMAIN-CONTAINING PROTEIN"/>
    <property type="match status" value="1"/>
</dbReference>
<protein>
    <recommendedName>
        <fullName evidence="4">DUF1985 domain-containing protein</fullName>
    </recommendedName>
</protein>
<evidence type="ECO:0008006" key="4">
    <source>
        <dbReference type="Google" id="ProtNLM"/>
    </source>
</evidence>
<keyword evidence="1" id="KW-0472">Membrane</keyword>
<reference evidence="2 3" key="1">
    <citation type="submission" date="2020-09" db="EMBL/GenBank/DDBJ databases">
        <title>De no assembly of potato wild relative species, Solanum commersonii.</title>
        <authorList>
            <person name="Cho K."/>
        </authorList>
    </citation>
    <scope>NUCLEOTIDE SEQUENCE [LARGE SCALE GENOMIC DNA]</scope>
    <source>
        <strain evidence="2">LZ3.2</strain>
        <tissue evidence="2">Leaf</tissue>
    </source>
</reference>
<keyword evidence="1" id="KW-0812">Transmembrane</keyword>
<dbReference type="AlphaFoldDB" id="A0A9J5XXX2"/>
<keyword evidence="1" id="KW-1133">Transmembrane helix</keyword>
<dbReference type="EMBL" id="JACXVP010000008">
    <property type="protein sequence ID" value="KAG5592028.1"/>
    <property type="molecule type" value="Genomic_DNA"/>
</dbReference>
<evidence type="ECO:0000256" key="1">
    <source>
        <dbReference type="SAM" id="Phobius"/>
    </source>
</evidence>
<sequence>MKQRKGRLRQIKRGRRGRGKLLKSLLNLNLILILLVKQKTKKTKKIKCRSSSIFKTINKKFQQFLEQTPFGVFYDIHHIRIQCQLLRHLMILEYENVRDDMFVVKINGIELRFGIKEFAAITGLKCGLLTDFFSDYVNSQ</sequence>
<name>A0A9J5XXX2_SOLCO</name>
<dbReference type="Proteomes" id="UP000824120">
    <property type="component" value="Chromosome 8"/>
</dbReference>
<organism evidence="2 3">
    <name type="scientific">Solanum commersonii</name>
    <name type="common">Commerson's wild potato</name>
    <name type="synonym">Commerson's nightshade</name>
    <dbReference type="NCBI Taxonomy" id="4109"/>
    <lineage>
        <taxon>Eukaryota</taxon>
        <taxon>Viridiplantae</taxon>
        <taxon>Streptophyta</taxon>
        <taxon>Embryophyta</taxon>
        <taxon>Tracheophyta</taxon>
        <taxon>Spermatophyta</taxon>
        <taxon>Magnoliopsida</taxon>
        <taxon>eudicotyledons</taxon>
        <taxon>Gunneridae</taxon>
        <taxon>Pentapetalae</taxon>
        <taxon>asterids</taxon>
        <taxon>lamiids</taxon>
        <taxon>Solanales</taxon>
        <taxon>Solanaceae</taxon>
        <taxon>Solanoideae</taxon>
        <taxon>Solaneae</taxon>
        <taxon>Solanum</taxon>
    </lineage>
</organism>
<accession>A0A9J5XXX2</accession>